<feature type="signal peptide" evidence="1">
    <location>
        <begin position="1"/>
        <end position="19"/>
    </location>
</feature>
<name>A0A484ZNF1_9GAMM</name>
<gene>
    <name evidence="2" type="ORF">NCTC12282_04363</name>
</gene>
<dbReference type="RefSeq" id="WP_134531339.1">
    <property type="nucleotide sequence ID" value="NZ_CAADJA010000002.1"/>
</dbReference>
<accession>A0A484ZNF1</accession>
<keyword evidence="1" id="KW-0732">Signal</keyword>
<evidence type="ECO:0008006" key="4">
    <source>
        <dbReference type="Google" id="ProtNLM"/>
    </source>
</evidence>
<evidence type="ECO:0000256" key="1">
    <source>
        <dbReference type="SAM" id="SignalP"/>
    </source>
</evidence>
<evidence type="ECO:0000313" key="3">
    <source>
        <dbReference type="Proteomes" id="UP000373449"/>
    </source>
</evidence>
<dbReference type="Proteomes" id="UP000373449">
    <property type="component" value="Unassembled WGS sequence"/>
</dbReference>
<dbReference type="EMBL" id="CAADJA010000002">
    <property type="protein sequence ID" value="VFS50157.1"/>
    <property type="molecule type" value="Genomic_DNA"/>
</dbReference>
<organism evidence="2 3">
    <name type="scientific">Budvicia aquatica</name>
    <dbReference type="NCBI Taxonomy" id="82979"/>
    <lineage>
        <taxon>Bacteria</taxon>
        <taxon>Pseudomonadati</taxon>
        <taxon>Pseudomonadota</taxon>
        <taxon>Gammaproteobacteria</taxon>
        <taxon>Enterobacterales</taxon>
        <taxon>Budviciaceae</taxon>
        <taxon>Budvicia</taxon>
    </lineage>
</organism>
<proteinExistence type="predicted"/>
<dbReference type="AlphaFoldDB" id="A0A484ZNF1"/>
<protein>
    <recommendedName>
        <fullName evidence="4">Porin</fullName>
    </recommendedName>
</protein>
<feature type="chain" id="PRO_5019717014" description="Porin" evidence="1">
    <location>
        <begin position="20"/>
        <end position="94"/>
    </location>
</feature>
<evidence type="ECO:0000313" key="2">
    <source>
        <dbReference type="EMBL" id="VFS50157.1"/>
    </source>
</evidence>
<sequence>MKKLVALSVLSLISLPALASDLNTVLGVEAGHKHTQLSAEILPSENGFFYNSAWTKNFRDGVNVASAGVGYQHSVGLVDGYVGIKAAYIAPKKR</sequence>
<reference evidence="2 3" key="1">
    <citation type="submission" date="2019-03" db="EMBL/GenBank/DDBJ databases">
        <authorList>
            <consortium name="Pathogen Informatics"/>
        </authorList>
    </citation>
    <scope>NUCLEOTIDE SEQUENCE [LARGE SCALE GENOMIC DNA]</scope>
    <source>
        <strain evidence="2 3">NCTC12282</strain>
    </source>
</reference>